<name>A0A103XPP4_CYNCS</name>
<keyword evidence="1" id="KW-1133">Transmembrane helix</keyword>
<dbReference type="Proteomes" id="UP000243975">
    <property type="component" value="Unassembled WGS sequence"/>
</dbReference>
<dbReference type="AlphaFoldDB" id="A0A103XPP4"/>
<dbReference type="Gramene" id="KVH94643">
    <property type="protein sequence ID" value="KVH94643"/>
    <property type="gene ID" value="Ccrd_003274"/>
</dbReference>
<proteinExistence type="predicted"/>
<gene>
    <name evidence="2" type="ORF">Ccrd_003274</name>
</gene>
<reference evidence="2 3" key="1">
    <citation type="journal article" date="2016" name="Sci. Rep.">
        <title>The genome sequence of the outbreeding globe artichoke constructed de novo incorporating a phase-aware low-pass sequencing strategy of F1 progeny.</title>
        <authorList>
            <person name="Scaglione D."/>
            <person name="Reyes-Chin-Wo S."/>
            <person name="Acquadro A."/>
            <person name="Froenicke L."/>
            <person name="Portis E."/>
            <person name="Beitel C."/>
            <person name="Tirone M."/>
            <person name="Mauro R."/>
            <person name="Lo Monaco A."/>
            <person name="Mauromicale G."/>
            <person name="Faccioli P."/>
            <person name="Cattivelli L."/>
            <person name="Rieseberg L."/>
            <person name="Michelmore R."/>
            <person name="Lanteri S."/>
        </authorList>
    </citation>
    <scope>NUCLEOTIDE SEQUENCE [LARGE SCALE GENOMIC DNA]</scope>
    <source>
        <strain evidence="2">2C</strain>
    </source>
</reference>
<evidence type="ECO:0000313" key="2">
    <source>
        <dbReference type="EMBL" id="KVH94643.1"/>
    </source>
</evidence>
<organism evidence="2 3">
    <name type="scientific">Cynara cardunculus var. scolymus</name>
    <name type="common">Globe artichoke</name>
    <name type="synonym">Cynara scolymus</name>
    <dbReference type="NCBI Taxonomy" id="59895"/>
    <lineage>
        <taxon>Eukaryota</taxon>
        <taxon>Viridiplantae</taxon>
        <taxon>Streptophyta</taxon>
        <taxon>Embryophyta</taxon>
        <taxon>Tracheophyta</taxon>
        <taxon>Spermatophyta</taxon>
        <taxon>Magnoliopsida</taxon>
        <taxon>eudicotyledons</taxon>
        <taxon>Gunneridae</taxon>
        <taxon>Pentapetalae</taxon>
        <taxon>asterids</taxon>
        <taxon>campanulids</taxon>
        <taxon>Asterales</taxon>
        <taxon>Asteraceae</taxon>
        <taxon>Carduoideae</taxon>
        <taxon>Cardueae</taxon>
        <taxon>Carduinae</taxon>
        <taxon>Cynara</taxon>
    </lineage>
</organism>
<keyword evidence="1" id="KW-0472">Membrane</keyword>
<evidence type="ECO:0000256" key="1">
    <source>
        <dbReference type="SAM" id="Phobius"/>
    </source>
</evidence>
<accession>A0A103XPP4</accession>
<dbReference type="EMBL" id="LEKV01004538">
    <property type="protein sequence ID" value="KVH94643.1"/>
    <property type="molecule type" value="Genomic_DNA"/>
</dbReference>
<protein>
    <submittedName>
        <fullName evidence="2">Ctr copper transporter</fullName>
    </submittedName>
</protein>
<feature type="transmembrane region" description="Helical" evidence="1">
    <location>
        <begin position="25"/>
        <end position="46"/>
    </location>
</feature>
<keyword evidence="3" id="KW-1185">Reference proteome</keyword>
<evidence type="ECO:0000313" key="3">
    <source>
        <dbReference type="Proteomes" id="UP000243975"/>
    </source>
</evidence>
<keyword evidence="1" id="KW-0812">Transmembrane</keyword>
<comment type="caution">
    <text evidence="2">The sequence shown here is derived from an EMBL/GenBank/DDBJ whole genome shotgun (WGS) entry which is preliminary data.</text>
</comment>
<sequence length="71" mass="7840">MAMPPTMNVSNGTVGMLHRWPGTDMGMYVLALVFVFFLAFLVEWLAHCSSVMMKSNGLASGLAQTLYLDMH</sequence>